<dbReference type="EMBL" id="JBBNAG010000008">
    <property type="protein sequence ID" value="KAK9111534.1"/>
    <property type="molecule type" value="Genomic_DNA"/>
</dbReference>
<comment type="caution">
    <text evidence="3">The sequence shown here is derived from an EMBL/GenBank/DDBJ whole genome shotgun (WGS) entry which is preliminary data.</text>
</comment>
<organism evidence="3 4">
    <name type="scientific">Stephania cephalantha</name>
    <dbReference type="NCBI Taxonomy" id="152367"/>
    <lineage>
        <taxon>Eukaryota</taxon>
        <taxon>Viridiplantae</taxon>
        <taxon>Streptophyta</taxon>
        <taxon>Embryophyta</taxon>
        <taxon>Tracheophyta</taxon>
        <taxon>Spermatophyta</taxon>
        <taxon>Magnoliopsida</taxon>
        <taxon>Ranunculales</taxon>
        <taxon>Menispermaceae</taxon>
        <taxon>Menispermoideae</taxon>
        <taxon>Cissampelideae</taxon>
        <taxon>Stephania</taxon>
    </lineage>
</organism>
<protein>
    <submittedName>
        <fullName evidence="3">Uncharacterized protein</fullName>
    </submittedName>
</protein>
<evidence type="ECO:0000256" key="1">
    <source>
        <dbReference type="ARBA" id="ARBA00006974"/>
    </source>
</evidence>
<dbReference type="InterPro" id="IPR003676">
    <property type="entry name" value="SAUR_fam"/>
</dbReference>
<feature type="region of interest" description="Disordered" evidence="2">
    <location>
        <begin position="1"/>
        <end position="54"/>
    </location>
</feature>
<dbReference type="PANTHER" id="PTHR31374:SF228">
    <property type="entry name" value="SAUR FAMILY PROTEIN"/>
    <property type="match status" value="1"/>
</dbReference>
<evidence type="ECO:0000256" key="2">
    <source>
        <dbReference type="SAM" id="MobiDB-lite"/>
    </source>
</evidence>
<comment type="similarity">
    <text evidence="1">Belongs to the ARG7 family.</text>
</comment>
<sequence>MLVPASIPSEDKTHHHKKSSSKVKKKGCLSVTVGSSDDREKVKESSGGDEGTRFDVPIWQLSHPLFEPLLDRAHEVYGYDVSGPLRLPCSPDELLQVQSRIERDSNFLLDHQAQGHPPQLKMA</sequence>
<dbReference type="Proteomes" id="UP001419268">
    <property type="component" value="Unassembled WGS sequence"/>
</dbReference>
<reference evidence="3 4" key="1">
    <citation type="submission" date="2024-01" db="EMBL/GenBank/DDBJ databases">
        <title>Genome assemblies of Stephania.</title>
        <authorList>
            <person name="Yang L."/>
        </authorList>
    </citation>
    <scope>NUCLEOTIDE SEQUENCE [LARGE SCALE GENOMIC DNA]</scope>
    <source>
        <strain evidence="3">JXDWG</strain>
        <tissue evidence="3">Leaf</tissue>
    </source>
</reference>
<evidence type="ECO:0000313" key="3">
    <source>
        <dbReference type="EMBL" id="KAK9111534.1"/>
    </source>
</evidence>
<proteinExistence type="inferred from homology"/>
<feature type="compositionally biased region" description="Basic and acidic residues" evidence="2">
    <location>
        <begin position="36"/>
        <end position="53"/>
    </location>
</feature>
<feature type="compositionally biased region" description="Basic residues" evidence="2">
    <location>
        <begin position="14"/>
        <end position="27"/>
    </location>
</feature>
<accession>A0AAP0NMH2</accession>
<evidence type="ECO:0000313" key="4">
    <source>
        <dbReference type="Proteomes" id="UP001419268"/>
    </source>
</evidence>
<gene>
    <name evidence="3" type="ORF">Scep_019053</name>
</gene>
<name>A0AAP0NMH2_9MAGN</name>
<dbReference type="AlphaFoldDB" id="A0AAP0NMH2"/>
<keyword evidence="4" id="KW-1185">Reference proteome</keyword>
<dbReference type="PANTHER" id="PTHR31374">
    <property type="entry name" value="AUXIN-INDUCED PROTEIN-LIKE-RELATED"/>
    <property type="match status" value="1"/>
</dbReference>
<dbReference type="Pfam" id="PF02519">
    <property type="entry name" value="Auxin_inducible"/>
    <property type="match status" value="1"/>
</dbReference>
<dbReference type="GO" id="GO:0009733">
    <property type="term" value="P:response to auxin"/>
    <property type="evidence" value="ECO:0007669"/>
    <property type="project" value="InterPro"/>
</dbReference>